<reference evidence="2" key="1">
    <citation type="journal article" date="2023" name="Nat. Commun.">
        <title>Diploid and tetraploid genomes of Acorus and the evolution of monocots.</title>
        <authorList>
            <person name="Ma L."/>
            <person name="Liu K.W."/>
            <person name="Li Z."/>
            <person name="Hsiao Y.Y."/>
            <person name="Qi Y."/>
            <person name="Fu T."/>
            <person name="Tang G.D."/>
            <person name="Zhang D."/>
            <person name="Sun W.H."/>
            <person name="Liu D.K."/>
            <person name="Li Y."/>
            <person name="Chen G.Z."/>
            <person name="Liu X.D."/>
            <person name="Liao X.Y."/>
            <person name="Jiang Y.T."/>
            <person name="Yu X."/>
            <person name="Hao Y."/>
            <person name="Huang J."/>
            <person name="Zhao X.W."/>
            <person name="Ke S."/>
            <person name="Chen Y.Y."/>
            <person name="Wu W.L."/>
            <person name="Hsu J.L."/>
            <person name="Lin Y.F."/>
            <person name="Huang M.D."/>
            <person name="Li C.Y."/>
            <person name="Huang L."/>
            <person name="Wang Z.W."/>
            <person name="Zhao X."/>
            <person name="Zhong W.Y."/>
            <person name="Peng D.H."/>
            <person name="Ahmad S."/>
            <person name="Lan S."/>
            <person name="Zhang J.S."/>
            <person name="Tsai W.C."/>
            <person name="Van de Peer Y."/>
            <person name="Liu Z.J."/>
        </authorList>
    </citation>
    <scope>NUCLEOTIDE SEQUENCE</scope>
    <source>
        <strain evidence="2">SCP</strain>
    </source>
</reference>
<comment type="caution">
    <text evidence="2">The sequence shown here is derived from an EMBL/GenBank/DDBJ whole genome shotgun (WGS) entry which is preliminary data.</text>
</comment>
<proteinExistence type="predicted"/>
<sequence>MREYPKHLVCHSDSFYIGQKDYKLLVGFKSRQWKLKLKTIRESDRIDSERLIGAVKKKTSFNRMGISVTYRSNGTRRARGDARRGCERGGSHGGTEDRRKVRKAHGWVQTGWGRRSRRNAAQTMM</sequence>
<keyword evidence="3" id="KW-1185">Reference proteome</keyword>
<gene>
    <name evidence="2" type="ORF">QJS04_geneDACA016622</name>
</gene>
<name>A0AAV9BNH5_ACOGR</name>
<feature type="region of interest" description="Disordered" evidence="1">
    <location>
        <begin position="72"/>
        <end position="105"/>
    </location>
</feature>
<evidence type="ECO:0000313" key="3">
    <source>
        <dbReference type="Proteomes" id="UP001179952"/>
    </source>
</evidence>
<reference evidence="2" key="2">
    <citation type="submission" date="2023-06" db="EMBL/GenBank/DDBJ databases">
        <authorList>
            <person name="Ma L."/>
            <person name="Liu K.-W."/>
            <person name="Li Z."/>
            <person name="Hsiao Y.-Y."/>
            <person name="Qi Y."/>
            <person name="Fu T."/>
            <person name="Tang G."/>
            <person name="Zhang D."/>
            <person name="Sun W.-H."/>
            <person name="Liu D.-K."/>
            <person name="Li Y."/>
            <person name="Chen G.-Z."/>
            <person name="Liu X.-D."/>
            <person name="Liao X.-Y."/>
            <person name="Jiang Y.-T."/>
            <person name="Yu X."/>
            <person name="Hao Y."/>
            <person name="Huang J."/>
            <person name="Zhao X.-W."/>
            <person name="Ke S."/>
            <person name="Chen Y.-Y."/>
            <person name="Wu W.-L."/>
            <person name="Hsu J.-L."/>
            <person name="Lin Y.-F."/>
            <person name="Huang M.-D."/>
            <person name="Li C.-Y."/>
            <person name="Huang L."/>
            <person name="Wang Z.-W."/>
            <person name="Zhao X."/>
            <person name="Zhong W.-Y."/>
            <person name="Peng D.-H."/>
            <person name="Ahmad S."/>
            <person name="Lan S."/>
            <person name="Zhang J.-S."/>
            <person name="Tsai W.-C."/>
            <person name="Van De Peer Y."/>
            <person name="Liu Z.-J."/>
        </authorList>
    </citation>
    <scope>NUCLEOTIDE SEQUENCE</scope>
    <source>
        <strain evidence="2">SCP</strain>
        <tissue evidence="2">Leaves</tissue>
    </source>
</reference>
<dbReference type="AlphaFoldDB" id="A0AAV9BNH5"/>
<dbReference type="Proteomes" id="UP001179952">
    <property type="component" value="Unassembled WGS sequence"/>
</dbReference>
<protein>
    <submittedName>
        <fullName evidence="2">Uncharacterized protein</fullName>
    </submittedName>
</protein>
<evidence type="ECO:0000256" key="1">
    <source>
        <dbReference type="SAM" id="MobiDB-lite"/>
    </source>
</evidence>
<feature type="compositionally biased region" description="Basic and acidic residues" evidence="1">
    <location>
        <begin position="78"/>
        <end position="99"/>
    </location>
</feature>
<dbReference type="EMBL" id="JAUJYN010000002">
    <property type="protein sequence ID" value="KAK1277982.1"/>
    <property type="molecule type" value="Genomic_DNA"/>
</dbReference>
<evidence type="ECO:0000313" key="2">
    <source>
        <dbReference type="EMBL" id="KAK1277982.1"/>
    </source>
</evidence>
<accession>A0AAV9BNH5</accession>
<organism evidence="2 3">
    <name type="scientific">Acorus gramineus</name>
    <name type="common">Dwarf sweet flag</name>
    <dbReference type="NCBI Taxonomy" id="55184"/>
    <lineage>
        <taxon>Eukaryota</taxon>
        <taxon>Viridiplantae</taxon>
        <taxon>Streptophyta</taxon>
        <taxon>Embryophyta</taxon>
        <taxon>Tracheophyta</taxon>
        <taxon>Spermatophyta</taxon>
        <taxon>Magnoliopsida</taxon>
        <taxon>Liliopsida</taxon>
        <taxon>Acoraceae</taxon>
        <taxon>Acorus</taxon>
    </lineage>
</organism>